<dbReference type="InterPro" id="IPR011836">
    <property type="entry name" value="YhdP"/>
</dbReference>
<dbReference type="Pfam" id="PF13116">
    <property type="entry name" value="YhdP"/>
    <property type="match status" value="1"/>
</dbReference>
<sequence>MSSPPDIPLRQRIRRWLAAVLATLVIALAILVGLFRLLVPQISEYRDVIAQWAGDALGAPVEISEIDVRWRWLVPEVVLEDVIIRPEAEGVDPVQAGEIAIRVSPLDLIRPGPMRPGRVILRRGDFAVLRDREGRVRIPGVAVFDPAGQDSRDQNWRVVLADILANADYRVEDSRLRLRDEVLDLGPWDLRIAHTRLHSRADRHHYRSELQLPEEIGGHLRIDLLAEGDARHPENWDWQLDLDTEAARLGLLSDLLSWERLRPLQGGIRADLQLRGSGAAATLLRGDLMLDALEARFDEPALRPVGDESGSRHLVFEGIRWETERGGWRLQVRQLDLSPQGVRWPSSQLELRRRDQHLSGNLRYARIQDLASLMQEITAHDQAVIQWLDRLRPRGEVRDLLGEVRLEDGQPKDFSLRGRLTGIGMRSWERIPGFDGVNGWLRLNQDGGRMEIDAGPVHFDYPELFRERLSAERMQATVDWSRQGEGWRLVSSDIRARNRDARATAELGLDIQPDQPVWIRLEADVPEARSDNLSDYLPVGRMPEATVAWLDEAIQAGVARNGRVLVDGPAMPFPYANDEGRFLVTFDVDDGRVDFEPGYPPLEGVSAAVRFEQAGMAIRARSGRIAGYRLRSAEARIPDVREPELELEGQASGGLADGLDFLRQSPLAEWFAAPLEPVRLDGQVDLELAMHIPLREAAELQLDGVARLAAGHGQVDWLPGEISELGGELSFTEEGARSDALTGRHLGHPFHVQVDPGSRGRQAAPDAERETVAMLRGGIDSERLRAAMPGYRMLDWLEGDFQWRGQVRVPNEPGQGDIQVILDSKLEGLAIAMPAPAGKTAETRRPLQVRFPVGSSHSRVDVDYGADLALSLNVAIPDEGAAHVRGLHVDVGQPRQVALPESGISVAGDIAELDGVAWLRVDWPVAAEADDDGLVLDAIDLRVGNLRAGRLQFENQTLNLLRRDEYWRLQLEGEDAEGELRLPLNVVSERATIRGALSRLNLRPLAADDAGAPVELNPLFIPSLDVQVTALMRDSRLLGAMDLAVMAVPGGVITERFSLSGTDMTAEMSAGWRLDPDGGQRGRLSGEVESRNVSAAMDALGFLPGIEAGFGRLEGNVSWRGSPGPDALRTLLGQVSVELRSGQLREVNPGAGRVFGLLSFSALPRRLYGDFRDVFGRGLRFDRVNGDFVLANGDAFTGNLKLEGPVANVELIGRTGLVSRDYDQRLRVETQVGSALPVAGAIAGGVGVGAAMLVISEVFRGPLSRMGRLEYRIDGSWDSPRVTPLDEAARRALDE</sequence>
<keyword evidence="1" id="KW-0472">Membrane</keyword>
<feature type="transmembrane region" description="Helical" evidence="1">
    <location>
        <begin position="16"/>
        <end position="39"/>
    </location>
</feature>
<keyword evidence="1" id="KW-0812">Transmembrane</keyword>
<dbReference type="PANTHER" id="PTHR38690:SF1">
    <property type="entry name" value="PROTEASE"/>
    <property type="match status" value="1"/>
</dbReference>
<proteinExistence type="predicted"/>
<comment type="caution">
    <text evidence="3">The sequence shown here is derived from an EMBL/GenBank/DDBJ whole genome shotgun (WGS) entry which is preliminary data.</text>
</comment>
<evidence type="ECO:0000259" key="2">
    <source>
        <dbReference type="Pfam" id="PF13116"/>
    </source>
</evidence>
<protein>
    <submittedName>
        <fullName evidence="3">YhdP family protein</fullName>
    </submittedName>
</protein>
<evidence type="ECO:0000256" key="1">
    <source>
        <dbReference type="SAM" id="Phobius"/>
    </source>
</evidence>
<gene>
    <name evidence="3" type="ORF">RBH19_08735</name>
</gene>
<evidence type="ECO:0000313" key="4">
    <source>
        <dbReference type="Proteomes" id="UP001239019"/>
    </source>
</evidence>
<dbReference type="Proteomes" id="UP001239019">
    <property type="component" value="Unassembled WGS sequence"/>
</dbReference>
<keyword evidence="1" id="KW-1133">Transmembrane helix</keyword>
<name>A0ABU0W884_9GAMM</name>
<dbReference type="EMBL" id="JAVDDT010000005">
    <property type="protein sequence ID" value="MDQ2069958.1"/>
    <property type="molecule type" value="Genomic_DNA"/>
</dbReference>
<dbReference type="NCBIfam" id="TIGR02099">
    <property type="entry name" value="YhdP family protein"/>
    <property type="match status" value="1"/>
</dbReference>
<dbReference type="PANTHER" id="PTHR38690">
    <property type="entry name" value="PROTEASE-RELATED"/>
    <property type="match status" value="1"/>
</dbReference>
<organism evidence="3 4">
    <name type="scientific">Natronospira bacteriovora</name>
    <dbReference type="NCBI Taxonomy" id="3069753"/>
    <lineage>
        <taxon>Bacteria</taxon>
        <taxon>Pseudomonadati</taxon>
        <taxon>Pseudomonadota</taxon>
        <taxon>Gammaproteobacteria</taxon>
        <taxon>Natronospirales</taxon>
        <taxon>Natronospiraceae</taxon>
        <taxon>Natronospira</taxon>
    </lineage>
</organism>
<keyword evidence="4" id="KW-1185">Reference proteome</keyword>
<feature type="domain" description="YhdP central" evidence="2">
    <location>
        <begin position="11"/>
        <end position="1282"/>
    </location>
</feature>
<evidence type="ECO:0000313" key="3">
    <source>
        <dbReference type="EMBL" id="MDQ2069958.1"/>
    </source>
</evidence>
<dbReference type="InterPro" id="IPR025263">
    <property type="entry name" value="YhdP_central"/>
</dbReference>
<accession>A0ABU0W884</accession>
<dbReference type="RefSeq" id="WP_306728458.1">
    <property type="nucleotide sequence ID" value="NZ_JAVDDT010000005.1"/>
</dbReference>
<reference evidence="3 4" key="1">
    <citation type="submission" date="2023-08" db="EMBL/GenBank/DDBJ databases">
        <title>Whole-genome sequencing of halo(alkali)philic microorganisms from hypersaline lakes.</title>
        <authorList>
            <person name="Sorokin D.Y."/>
            <person name="Abbas B."/>
            <person name="Merkel A.Y."/>
        </authorList>
    </citation>
    <scope>NUCLEOTIDE SEQUENCE [LARGE SCALE GENOMIC DNA]</scope>
    <source>
        <strain evidence="3 4">AB-CW4</strain>
    </source>
</reference>